<sequence length="34" mass="3496">DEPAVIGVNAVEQPKIVVAEIEQDEGASYPLTGG</sequence>
<organism evidence="1 2">
    <name type="scientific">Natronobacterium gregoryi</name>
    <dbReference type="NCBI Taxonomy" id="44930"/>
    <lineage>
        <taxon>Archaea</taxon>
        <taxon>Methanobacteriati</taxon>
        <taxon>Methanobacteriota</taxon>
        <taxon>Stenosarchaea group</taxon>
        <taxon>Halobacteria</taxon>
        <taxon>Halobacteriales</taxon>
        <taxon>Natrialbaceae</taxon>
        <taxon>Natronobacterium</taxon>
    </lineage>
</organism>
<gene>
    <name evidence="1" type="ORF">SAMN05443661_1041</name>
</gene>
<name>A0A1I3KDA6_9EURY</name>
<evidence type="ECO:0000313" key="1">
    <source>
        <dbReference type="EMBL" id="SFI70496.1"/>
    </source>
</evidence>
<dbReference type="Proteomes" id="UP000182829">
    <property type="component" value="Unassembled WGS sequence"/>
</dbReference>
<evidence type="ECO:0000313" key="2">
    <source>
        <dbReference type="Proteomes" id="UP000182829"/>
    </source>
</evidence>
<dbReference type="EMBL" id="FORO01000004">
    <property type="protein sequence ID" value="SFI70496.1"/>
    <property type="molecule type" value="Genomic_DNA"/>
</dbReference>
<reference evidence="1 2" key="1">
    <citation type="submission" date="2016-10" db="EMBL/GenBank/DDBJ databases">
        <authorList>
            <person name="de Groot N.N."/>
        </authorList>
    </citation>
    <scope>NUCLEOTIDE SEQUENCE [LARGE SCALE GENOMIC DNA]</scope>
    <source>
        <strain evidence="1 2">SP2</strain>
    </source>
</reference>
<dbReference type="AlphaFoldDB" id="A0A1I3KDA6"/>
<protein>
    <submittedName>
        <fullName evidence="1">Uncharacterized protein</fullName>
    </submittedName>
</protein>
<feature type="non-terminal residue" evidence="1">
    <location>
        <position position="1"/>
    </location>
</feature>
<proteinExistence type="predicted"/>
<accession>A0A1I3KDA6</accession>